<organism evidence="1 2">
    <name type="scientific">Anabarilius grahami</name>
    <name type="common">Kanglang fish</name>
    <name type="synonym">Barilius grahami</name>
    <dbReference type="NCBI Taxonomy" id="495550"/>
    <lineage>
        <taxon>Eukaryota</taxon>
        <taxon>Metazoa</taxon>
        <taxon>Chordata</taxon>
        <taxon>Craniata</taxon>
        <taxon>Vertebrata</taxon>
        <taxon>Euteleostomi</taxon>
        <taxon>Actinopterygii</taxon>
        <taxon>Neopterygii</taxon>
        <taxon>Teleostei</taxon>
        <taxon>Ostariophysi</taxon>
        <taxon>Cypriniformes</taxon>
        <taxon>Xenocyprididae</taxon>
        <taxon>Xenocypridinae</taxon>
        <taxon>Xenocypridinae incertae sedis</taxon>
        <taxon>Anabarilius</taxon>
    </lineage>
</organism>
<keyword evidence="2" id="KW-1185">Reference proteome</keyword>
<gene>
    <name evidence="1" type="ORF">DPX16_20444</name>
</gene>
<name>A0A3N0Z563_ANAGA</name>
<accession>A0A3N0Z563</accession>
<dbReference type="Proteomes" id="UP000281406">
    <property type="component" value="Unassembled WGS sequence"/>
</dbReference>
<reference evidence="1 2" key="1">
    <citation type="submission" date="2018-10" db="EMBL/GenBank/DDBJ databases">
        <title>Genome assembly for a Yunnan-Guizhou Plateau 3E fish, Anabarilius grahami (Regan), and its evolutionary and genetic applications.</title>
        <authorList>
            <person name="Jiang W."/>
        </authorList>
    </citation>
    <scope>NUCLEOTIDE SEQUENCE [LARGE SCALE GENOMIC DNA]</scope>
    <source>
        <strain evidence="1">AG-KIZ</strain>
        <tissue evidence="1">Muscle</tissue>
    </source>
</reference>
<dbReference type="EMBL" id="RJVU01011283">
    <property type="protein sequence ID" value="ROL53334.1"/>
    <property type="molecule type" value="Genomic_DNA"/>
</dbReference>
<evidence type="ECO:0000313" key="1">
    <source>
        <dbReference type="EMBL" id="ROL53334.1"/>
    </source>
</evidence>
<sequence>METDQEVSRSIQWEIKTHSIGWVSFISENLAPAEAEGTLLLQQRTNLAIELGSYGSGGDIVAAAAVEGSARQTELLRERGDNVAAP</sequence>
<proteinExistence type="predicted"/>
<protein>
    <submittedName>
        <fullName evidence="1">Uncharacterized protein</fullName>
    </submittedName>
</protein>
<evidence type="ECO:0000313" key="2">
    <source>
        <dbReference type="Proteomes" id="UP000281406"/>
    </source>
</evidence>
<comment type="caution">
    <text evidence="1">The sequence shown here is derived from an EMBL/GenBank/DDBJ whole genome shotgun (WGS) entry which is preliminary data.</text>
</comment>
<dbReference type="AlphaFoldDB" id="A0A3N0Z563"/>